<name>A0A2P2QHD7_RHIMU</name>
<dbReference type="EMBL" id="GGEC01085929">
    <property type="protein sequence ID" value="MBX66413.1"/>
    <property type="molecule type" value="Transcribed_RNA"/>
</dbReference>
<accession>A0A2P2QHD7</accession>
<proteinExistence type="predicted"/>
<dbReference type="AlphaFoldDB" id="A0A2P2QHD7"/>
<evidence type="ECO:0000313" key="1">
    <source>
        <dbReference type="EMBL" id="MBX66413.1"/>
    </source>
</evidence>
<sequence length="17" mass="2049">MQSIYMQKALNHHLECC</sequence>
<organism evidence="1">
    <name type="scientific">Rhizophora mucronata</name>
    <name type="common">Asiatic mangrove</name>
    <dbReference type="NCBI Taxonomy" id="61149"/>
    <lineage>
        <taxon>Eukaryota</taxon>
        <taxon>Viridiplantae</taxon>
        <taxon>Streptophyta</taxon>
        <taxon>Embryophyta</taxon>
        <taxon>Tracheophyta</taxon>
        <taxon>Spermatophyta</taxon>
        <taxon>Magnoliopsida</taxon>
        <taxon>eudicotyledons</taxon>
        <taxon>Gunneridae</taxon>
        <taxon>Pentapetalae</taxon>
        <taxon>rosids</taxon>
        <taxon>fabids</taxon>
        <taxon>Malpighiales</taxon>
        <taxon>Rhizophoraceae</taxon>
        <taxon>Rhizophora</taxon>
    </lineage>
</organism>
<protein>
    <submittedName>
        <fullName evidence="1">Uncharacterized protein</fullName>
    </submittedName>
</protein>
<reference evidence="1" key="1">
    <citation type="submission" date="2018-02" db="EMBL/GenBank/DDBJ databases">
        <title>Rhizophora mucronata_Transcriptome.</title>
        <authorList>
            <person name="Meera S.P."/>
            <person name="Sreeshan A."/>
            <person name="Augustine A."/>
        </authorList>
    </citation>
    <scope>NUCLEOTIDE SEQUENCE</scope>
    <source>
        <tissue evidence="1">Leaf</tissue>
    </source>
</reference>